<name>C5DH30_LACTC</name>
<protein>
    <submittedName>
        <fullName evidence="1">KLTH0E00924p</fullName>
    </submittedName>
</protein>
<accession>C5DH30</accession>
<keyword evidence="2" id="KW-1185">Reference proteome</keyword>
<dbReference type="HOGENOM" id="CLU_2004330_0_0_1"/>
<dbReference type="OrthoDB" id="10528660at2759"/>
<sequence>MELIKGRQGLRQVLCHSHGVVAPATDTRTSPRAPQSSVGSDKGFEIGSDADFLCQCLLLFSAGGLQAQRDALVAQALKTVPFDVTSEEAVVAYASSCAFGAIGPFGPGGRRLGLRAQPDRSAQR</sequence>
<dbReference type="EMBL" id="CU928169">
    <property type="protein sequence ID" value="CAR23091.1"/>
    <property type="molecule type" value="Genomic_DNA"/>
</dbReference>
<dbReference type="Proteomes" id="UP000002036">
    <property type="component" value="Chromosome E"/>
</dbReference>
<dbReference type="KEGG" id="lth:KLTH0E00924g"/>
<evidence type="ECO:0000313" key="1">
    <source>
        <dbReference type="EMBL" id="CAR23091.1"/>
    </source>
</evidence>
<dbReference type="AlphaFoldDB" id="C5DH30"/>
<gene>
    <name evidence="1" type="ordered locus">KLTH0E00924g</name>
</gene>
<organism evidence="1 2">
    <name type="scientific">Lachancea thermotolerans (strain ATCC 56472 / CBS 6340 / NRRL Y-8284)</name>
    <name type="common">Yeast</name>
    <name type="synonym">Kluyveromyces thermotolerans</name>
    <dbReference type="NCBI Taxonomy" id="559295"/>
    <lineage>
        <taxon>Eukaryota</taxon>
        <taxon>Fungi</taxon>
        <taxon>Dikarya</taxon>
        <taxon>Ascomycota</taxon>
        <taxon>Saccharomycotina</taxon>
        <taxon>Saccharomycetes</taxon>
        <taxon>Saccharomycetales</taxon>
        <taxon>Saccharomycetaceae</taxon>
        <taxon>Lachancea</taxon>
    </lineage>
</organism>
<dbReference type="RefSeq" id="XP_002553528.1">
    <property type="nucleotide sequence ID" value="XM_002553482.1"/>
</dbReference>
<dbReference type="GeneID" id="8291666"/>
<dbReference type="InParanoid" id="C5DH30"/>
<proteinExistence type="predicted"/>
<reference evidence="1 2" key="1">
    <citation type="journal article" date="2009" name="Genome Res.">
        <title>Comparative genomics of protoploid Saccharomycetaceae.</title>
        <authorList>
            <consortium name="The Genolevures Consortium"/>
            <person name="Souciet J.-L."/>
            <person name="Dujon B."/>
            <person name="Gaillardin C."/>
            <person name="Johnston M."/>
            <person name="Baret P.V."/>
            <person name="Cliften P."/>
            <person name="Sherman D.J."/>
            <person name="Weissenbach J."/>
            <person name="Westhof E."/>
            <person name="Wincker P."/>
            <person name="Jubin C."/>
            <person name="Poulain J."/>
            <person name="Barbe V."/>
            <person name="Segurens B."/>
            <person name="Artiguenave F."/>
            <person name="Anthouard V."/>
            <person name="Vacherie B."/>
            <person name="Val M.-E."/>
            <person name="Fulton R.S."/>
            <person name="Minx P."/>
            <person name="Wilson R."/>
            <person name="Durrens P."/>
            <person name="Jean G."/>
            <person name="Marck C."/>
            <person name="Martin T."/>
            <person name="Nikolski M."/>
            <person name="Rolland T."/>
            <person name="Seret M.-L."/>
            <person name="Casaregola S."/>
            <person name="Despons L."/>
            <person name="Fairhead C."/>
            <person name="Fischer G."/>
            <person name="Lafontaine I."/>
            <person name="Leh V."/>
            <person name="Lemaire M."/>
            <person name="de Montigny J."/>
            <person name="Neuveglise C."/>
            <person name="Thierry A."/>
            <person name="Blanc-Lenfle I."/>
            <person name="Bleykasten C."/>
            <person name="Diffels J."/>
            <person name="Fritsch E."/>
            <person name="Frangeul L."/>
            <person name="Goeffon A."/>
            <person name="Jauniaux N."/>
            <person name="Kachouri-Lafond R."/>
            <person name="Payen C."/>
            <person name="Potier S."/>
            <person name="Pribylova L."/>
            <person name="Ozanne C."/>
            <person name="Richard G.-F."/>
            <person name="Sacerdot C."/>
            <person name="Straub M.-L."/>
            <person name="Talla E."/>
        </authorList>
    </citation>
    <scope>NUCLEOTIDE SEQUENCE [LARGE SCALE GENOMIC DNA]</scope>
    <source>
        <strain evidence="2">ATCC 56472 / CBS 6340 / NRRL Y-8284</strain>
    </source>
</reference>
<evidence type="ECO:0000313" key="2">
    <source>
        <dbReference type="Proteomes" id="UP000002036"/>
    </source>
</evidence>